<dbReference type="RefSeq" id="WP_271427273.1">
    <property type="nucleotide sequence ID" value="NZ_JAQIPB010000002.1"/>
</dbReference>
<dbReference type="GO" id="GO:0046872">
    <property type="term" value="F:metal ion binding"/>
    <property type="evidence" value="ECO:0007669"/>
    <property type="project" value="UniProtKB-KW"/>
</dbReference>
<dbReference type="InterPro" id="IPR036704">
    <property type="entry name" value="RraA/RraA-like_sf"/>
</dbReference>
<evidence type="ECO:0000256" key="1">
    <source>
        <dbReference type="ARBA" id="ARBA00001968"/>
    </source>
</evidence>
<evidence type="ECO:0000256" key="4">
    <source>
        <dbReference type="ARBA" id="ARBA00030169"/>
    </source>
</evidence>
<comment type="cofactor">
    <cofactor evidence="5">
        <name>Mg(2+)</name>
        <dbReference type="ChEBI" id="CHEBI:18420"/>
    </cofactor>
</comment>
<dbReference type="EMBL" id="JAQIPB010000002">
    <property type="protein sequence ID" value="MDA7416035.1"/>
    <property type="molecule type" value="Genomic_DNA"/>
</dbReference>
<reference evidence="6" key="1">
    <citation type="submission" date="2023-01" db="EMBL/GenBank/DDBJ databases">
        <title>Xenophilus mangrovi sp. nov., isolated from soil of Mangrove nature reserve.</title>
        <authorList>
            <person name="Xu S."/>
            <person name="Liu Z."/>
            <person name="Xu Y."/>
        </authorList>
    </citation>
    <scope>NUCLEOTIDE SEQUENCE</scope>
    <source>
        <strain evidence="6">YW8</strain>
    </source>
</reference>
<comment type="cofactor">
    <cofactor evidence="1">
        <name>a divalent metal cation</name>
        <dbReference type="ChEBI" id="CHEBI:60240"/>
    </cofactor>
</comment>
<evidence type="ECO:0000256" key="5">
    <source>
        <dbReference type="PIRSR" id="PIRSR605493-1"/>
    </source>
</evidence>
<dbReference type="InterPro" id="IPR005493">
    <property type="entry name" value="RraA/RraA-like"/>
</dbReference>
<keyword evidence="5" id="KW-0479">Metal-binding</keyword>
<feature type="binding site" evidence="5">
    <location>
        <position position="118"/>
    </location>
    <ligand>
        <name>substrate</name>
    </ligand>
</feature>
<dbReference type="CDD" id="cd16841">
    <property type="entry name" value="RraA_family"/>
    <property type="match status" value="1"/>
</dbReference>
<protein>
    <recommendedName>
        <fullName evidence="2">Putative 4-hydroxy-4-methyl-2-oxoglutarate aldolase</fullName>
    </recommendedName>
    <alternativeName>
        <fullName evidence="3">Regulator of ribonuclease activity homolog</fullName>
    </alternativeName>
    <alternativeName>
        <fullName evidence="4">RraA-like protein</fullName>
    </alternativeName>
</protein>
<proteinExistence type="predicted"/>
<dbReference type="Pfam" id="PF03737">
    <property type="entry name" value="RraA-like"/>
    <property type="match status" value="1"/>
</dbReference>
<feature type="binding site" evidence="5">
    <location>
        <begin position="96"/>
        <end position="99"/>
    </location>
    <ligand>
        <name>substrate</name>
    </ligand>
</feature>
<dbReference type="PANTHER" id="PTHR33254:SF4">
    <property type="entry name" value="4-HYDROXY-4-METHYL-2-OXOGLUTARATE ALDOLASE 3-RELATED"/>
    <property type="match status" value="1"/>
</dbReference>
<comment type="caution">
    <text evidence="6">The sequence shown here is derived from an EMBL/GenBank/DDBJ whole genome shotgun (WGS) entry which is preliminary data.</text>
</comment>
<evidence type="ECO:0000313" key="6">
    <source>
        <dbReference type="EMBL" id="MDA7416035.1"/>
    </source>
</evidence>
<accession>A0AAE3N5P1</accession>
<dbReference type="PANTHER" id="PTHR33254">
    <property type="entry name" value="4-HYDROXY-4-METHYL-2-OXOGLUTARATE ALDOLASE 3-RELATED"/>
    <property type="match status" value="1"/>
</dbReference>
<sequence length="235" mass="24575">MTPIQILRRRRQVPADVVERFRGLPVANISDCMARIVAAGPRLRPMHAGGALCGPAFTVKTRPGDNLLVHKALDLAEPGDVLVVDAGGDLTNAIMGELMTGYAASRGIAGVVINGAIRDADTLRASPFPVYAAGITHRGPYKDGPGQINVAVAIDGMVIEAGDLIVGDADGVLCVPFDDAPALCEAAREKHAQEIVTLAEIEAGRLDTGWVDALLQRLGAQSEYAQPSGQTLAKP</sequence>
<organism evidence="6 7">
    <name type="scientific">Xenophilus arseniciresistens</name>
    <dbReference type="NCBI Taxonomy" id="1283306"/>
    <lineage>
        <taxon>Bacteria</taxon>
        <taxon>Pseudomonadati</taxon>
        <taxon>Pseudomonadota</taxon>
        <taxon>Betaproteobacteria</taxon>
        <taxon>Burkholderiales</taxon>
        <taxon>Comamonadaceae</taxon>
        <taxon>Xenophilus</taxon>
    </lineage>
</organism>
<dbReference type="NCBIfam" id="NF004850">
    <property type="entry name" value="PRK06201.1"/>
    <property type="match status" value="1"/>
</dbReference>
<gene>
    <name evidence="6" type="ORF">PGB34_06615</name>
</gene>
<keyword evidence="7" id="KW-1185">Reference proteome</keyword>
<feature type="binding site" evidence="5">
    <location>
        <position position="119"/>
    </location>
    <ligand>
        <name>Mg(2+)</name>
        <dbReference type="ChEBI" id="CHEBI:18420"/>
    </ligand>
</feature>
<dbReference type="AlphaFoldDB" id="A0AAE3N5P1"/>
<keyword evidence="5" id="KW-0460">Magnesium</keyword>
<dbReference type="Gene3D" id="3.50.30.40">
    <property type="entry name" value="Ribonuclease E inhibitor RraA/RraA-like"/>
    <property type="match status" value="1"/>
</dbReference>
<name>A0AAE3N5P1_9BURK</name>
<dbReference type="Proteomes" id="UP001212602">
    <property type="component" value="Unassembled WGS sequence"/>
</dbReference>
<evidence type="ECO:0000313" key="7">
    <source>
        <dbReference type="Proteomes" id="UP001212602"/>
    </source>
</evidence>
<evidence type="ECO:0000256" key="3">
    <source>
        <dbReference type="ARBA" id="ARBA00029596"/>
    </source>
</evidence>
<evidence type="ECO:0000256" key="2">
    <source>
        <dbReference type="ARBA" id="ARBA00016549"/>
    </source>
</evidence>
<dbReference type="SUPFAM" id="SSF89562">
    <property type="entry name" value="RraA-like"/>
    <property type="match status" value="1"/>
</dbReference>